<comment type="similarity">
    <text evidence="1">Belongs to the PIH1 family.</text>
</comment>
<feature type="compositionally biased region" description="Low complexity" evidence="2">
    <location>
        <begin position="370"/>
        <end position="383"/>
    </location>
</feature>
<dbReference type="PANTHER" id="PTHR28069">
    <property type="entry name" value="GH20023P"/>
    <property type="match status" value="1"/>
</dbReference>
<comment type="caution">
    <text evidence="5">The sequence shown here is derived from an EMBL/GenBank/DDBJ whole genome shotgun (WGS) entry which is preliminary data.</text>
</comment>
<feature type="compositionally biased region" description="Polar residues" evidence="2">
    <location>
        <begin position="278"/>
        <end position="288"/>
    </location>
</feature>
<gene>
    <name evidence="5" type="ORF">CYMTET_32135</name>
</gene>
<feature type="domain" description="PIH1D1/2/3 CS-like" evidence="3">
    <location>
        <begin position="407"/>
        <end position="472"/>
    </location>
</feature>
<sequence>MSFPLTLALVFYKLRLVVTLRGTSQILVLIVGAAARTEERLLMESNYWQEAGHLLPQLSLKLCFIGPEISKENHGKEMTLSANMSAVLHRGTLLGFLEDSAECQREDPRRPVVVMGFNPGFGNTNRNLTYQWLPDLLHIAERRLPAAFACANDYQDLAGETAIWKNCFKARYIMEGQRNPFRAITTAHAPGERETGWYTANSYIYAIQGYENDLELRDKGLELPSPVQLGELTERVLQRLGPGGDPMGSALAATNEAPCAASLPPADRKLTAEASKQKPLNSGLPQTVGQGAAKSASGGAAGPRPAVQQLREVEELSQDLGELAATRERRAEHGAAMVTRDPHGDAAGSVSADSEAPNTSPCRDGGMMNAHASGAPAAHSAAGDVPSPAPRSPVQPEHKLVDLPGSDQLELTVWMPGVESMEGVVLDVDAGEVRLEAGRRYQLALELPCKVDTSCVGAKYNKKQCRLRVILPYAS</sequence>
<protein>
    <submittedName>
        <fullName evidence="5">Uncharacterized protein</fullName>
    </submittedName>
</protein>
<dbReference type="InterPro" id="IPR041442">
    <property type="entry name" value="PIH1D1/2/3_CS-like"/>
</dbReference>
<reference evidence="5 6" key="1">
    <citation type="journal article" date="2015" name="Genome Biol. Evol.">
        <title>Comparative Genomics of a Bacterivorous Green Alga Reveals Evolutionary Causalities and Consequences of Phago-Mixotrophic Mode of Nutrition.</title>
        <authorList>
            <person name="Burns J.A."/>
            <person name="Paasch A."/>
            <person name="Narechania A."/>
            <person name="Kim E."/>
        </authorList>
    </citation>
    <scope>NUCLEOTIDE SEQUENCE [LARGE SCALE GENOMIC DNA]</scope>
    <source>
        <strain evidence="5 6">PLY_AMNH</strain>
    </source>
</reference>
<feature type="compositionally biased region" description="Low complexity" evidence="2">
    <location>
        <begin position="289"/>
        <end position="298"/>
    </location>
</feature>
<evidence type="ECO:0000313" key="5">
    <source>
        <dbReference type="EMBL" id="KAK3258836.1"/>
    </source>
</evidence>
<dbReference type="AlphaFoldDB" id="A0AAE0FFE7"/>
<evidence type="ECO:0000259" key="3">
    <source>
        <dbReference type="Pfam" id="PF18201"/>
    </source>
</evidence>
<evidence type="ECO:0000313" key="6">
    <source>
        <dbReference type="Proteomes" id="UP001190700"/>
    </source>
</evidence>
<feature type="region of interest" description="Disordered" evidence="2">
    <location>
        <begin position="270"/>
        <end position="305"/>
    </location>
</feature>
<dbReference type="CDD" id="cd00298">
    <property type="entry name" value="ACD_sHsps_p23-like"/>
    <property type="match status" value="1"/>
</dbReference>
<evidence type="ECO:0000256" key="2">
    <source>
        <dbReference type="SAM" id="MobiDB-lite"/>
    </source>
</evidence>
<feature type="domain" description="Mitochondrial splicing suppressor 51-like C-terminal" evidence="4">
    <location>
        <begin position="4"/>
        <end position="183"/>
    </location>
</feature>
<evidence type="ECO:0000256" key="1">
    <source>
        <dbReference type="ARBA" id="ARBA00008511"/>
    </source>
</evidence>
<accession>A0AAE0FFE7</accession>
<dbReference type="Pfam" id="PF20179">
    <property type="entry name" value="MSS51_C"/>
    <property type="match status" value="1"/>
</dbReference>
<feature type="region of interest" description="Disordered" evidence="2">
    <location>
        <begin position="331"/>
        <end position="403"/>
    </location>
</feature>
<dbReference type="InterPro" id="IPR046824">
    <property type="entry name" value="Mss51-like_C"/>
</dbReference>
<evidence type="ECO:0000259" key="4">
    <source>
        <dbReference type="Pfam" id="PF20179"/>
    </source>
</evidence>
<dbReference type="EMBL" id="LGRX02019234">
    <property type="protein sequence ID" value="KAK3258836.1"/>
    <property type="molecule type" value="Genomic_DNA"/>
</dbReference>
<organism evidence="5 6">
    <name type="scientific">Cymbomonas tetramitiformis</name>
    <dbReference type="NCBI Taxonomy" id="36881"/>
    <lineage>
        <taxon>Eukaryota</taxon>
        <taxon>Viridiplantae</taxon>
        <taxon>Chlorophyta</taxon>
        <taxon>Pyramimonadophyceae</taxon>
        <taxon>Pyramimonadales</taxon>
        <taxon>Pyramimonadaceae</taxon>
        <taxon>Cymbomonas</taxon>
    </lineage>
</organism>
<dbReference type="PANTHER" id="PTHR28069:SF1">
    <property type="entry name" value="PROTEIN MSS51, MITOCHONDRIAL"/>
    <property type="match status" value="1"/>
</dbReference>
<proteinExistence type="inferred from homology"/>
<dbReference type="Proteomes" id="UP001190700">
    <property type="component" value="Unassembled WGS sequence"/>
</dbReference>
<dbReference type="Pfam" id="PF18201">
    <property type="entry name" value="PIH1_CS"/>
    <property type="match status" value="1"/>
</dbReference>
<name>A0AAE0FFE7_9CHLO</name>
<keyword evidence="6" id="KW-1185">Reference proteome</keyword>